<dbReference type="STRING" id="1927124.BST13_12345"/>
<comment type="caution">
    <text evidence="5">The sequence shown here is derived from an EMBL/GenBank/DDBJ whole genome shotgun (WGS) entry which is preliminary data.</text>
</comment>
<dbReference type="InterPro" id="IPR026954">
    <property type="entry name" value="PknH-like_Extracell"/>
</dbReference>
<keyword evidence="2" id="KW-1133">Transmembrane helix</keyword>
<dbReference type="Pfam" id="PF14032">
    <property type="entry name" value="PknH_C"/>
    <property type="match status" value="1"/>
</dbReference>
<name>A0A1X0B1Z9_9MYCO</name>
<evidence type="ECO:0000259" key="3">
    <source>
        <dbReference type="Pfam" id="PF13828"/>
    </source>
</evidence>
<keyword evidence="2" id="KW-0472">Membrane</keyword>
<feature type="transmembrane region" description="Helical" evidence="2">
    <location>
        <begin position="75"/>
        <end position="100"/>
    </location>
</feature>
<keyword evidence="2" id="KW-0812">Transmembrane</keyword>
<dbReference type="Gene3D" id="3.40.1000.70">
    <property type="entry name" value="PknH-like extracellular domain"/>
    <property type="match status" value="1"/>
</dbReference>
<reference evidence="5 6" key="1">
    <citation type="submission" date="2017-02" db="EMBL/GenBank/DDBJ databases">
        <title>The new phylogeny of genus Mycobacterium.</title>
        <authorList>
            <person name="Tortoli E."/>
            <person name="Trovato A."/>
            <person name="Cirillo D.M."/>
        </authorList>
    </citation>
    <scope>NUCLEOTIDE SEQUENCE [LARGE SCALE GENOMIC DNA]</scope>
    <source>
        <strain evidence="5 6">RW6</strain>
    </source>
</reference>
<feature type="compositionally biased region" description="Pro residues" evidence="1">
    <location>
        <begin position="22"/>
        <end position="31"/>
    </location>
</feature>
<accession>A0A1X0B1Z9</accession>
<dbReference type="InterPro" id="IPR025241">
    <property type="entry name" value="DUF4190"/>
</dbReference>
<evidence type="ECO:0008006" key="7">
    <source>
        <dbReference type="Google" id="ProtNLM"/>
    </source>
</evidence>
<evidence type="ECO:0000313" key="6">
    <source>
        <dbReference type="Proteomes" id="UP000192448"/>
    </source>
</evidence>
<protein>
    <recommendedName>
        <fullName evidence="7">Nuclease PIN</fullName>
    </recommendedName>
</protein>
<feature type="compositionally biased region" description="Polar residues" evidence="1">
    <location>
        <begin position="105"/>
        <end position="120"/>
    </location>
</feature>
<dbReference type="RefSeq" id="WP_083164166.1">
    <property type="nucleotide sequence ID" value="NZ_MVHF01000009.1"/>
</dbReference>
<feature type="domain" description="PknH-like extracellular" evidence="4">
    <location>
        <begin position="145"/>
        <end position="330"/>
    </location>
</feature>
<dbReference type="Proteomes" id="UP000192448">
    <property type="component" value="Unassembled WGS sequence"/>
</dbReference>
<dbReference type="Pfam" id="PF13828">
    <property type="entry name" value="DUF4190"/>
    <property type="match status" value="1"/>
</dbReference>
<feature type="region of interest" description="Disordered" evidence="1">
    <location>
        <begin position="1"/>
        <end position="34"/>
    </location>
</feature>
<evidence type="ECO:0000259" key="4">
    <source>
        <dbReference type="Pfam" id="PF14032"/>
    </source>
</evidence>
<dbReference type="EMBL" id="MVHF01000009">
    <property type="protein sequence ID" value="ORA36330.1"/>
    <property type="molecule type" value="Genomic_DNA"/>
</dbReference>
<feature type="domain" description="DUF4190" evidence="3">
    <location>
        <begin position="41"/>
        <end position="92"/>
    </location>
</feature>
<proteinExistence type="predicted"/>
<dbReference type="OrthoDB" id="4696396at2"/>
<evidence type="ECO:0000256" key="2">
    <source>
        <dbReference type="SAM" id="Phobius"/>
    </source>
</evidence>
<gene>
    <name evidence="5" type="ORF">BST13_12345</name>
</gene>
<organism evidence="5 6">
    <name type="scientific">Mycobacterium aquaticum</name>
    <dbReference type="NCBI Taxonomy" id="1927124"/>
    <lineage>
        <taxon>Bacteria</taxon>
        <taxon>Bacillati</taxon>
        <taxon>Actinomycetota</taxon>
        <taxon>Actinomycetes</taxon>
        <taxon>Mycobacteriales</taxon>
        <taxon>Mycobacteriaceae</taxon>
        <taxon>Mycobacterium</taxon>
    </lineage>
</organism>
<dbReference type="InterPro" id="IPR038232">
    <property type="entry name" value="PknH-like_Extracell_sf"/>
</dbReference>
<dbReference type="AlphaFoldDB" id="A0A1X0B1Z9"/>
<sequence length="334" mass="34913">MTLGGGPTPNPFDAQPFGGVPTSPPAAPPAPREQRGNTLATLSVVFAFVFAPVGVVLGHLALSEIRRQPQQGRDRALVGVTLSYCTIAIVVVTVVVWSLFLPGDTGTSRQASPNSSPNGASTTVSTQIATSSSSTPTAQPTHLPPDWLLDGPELTAVLHVPFFPNIESQAQGPLSKMFDRTSIVDAPECLGANTVAAGNIYAPSGGTEFAQQALAPPVSATGWLVEEAVIVYPSESMAKAQLAAMTQPWKDCVGRTMTFTSNGENYTLKDMQATDSTLEGLVGGPSPSKPNRRTVSVRDRYIVDVRVVGYASNHEDPGSGASDVANAVFRKIGV</sequence>
<evidence type="ECO:0000256" key="1">
    <source>
        <dbReference type="SAM" id="MobiDB-lite"/>
    </source>
</evidence>
<evidence type="ECO:0000313" key="5">
    <source>
        <dbReference type="EMBL" id="ORA36330.1"/>
    </source>
</evidence>
<feature type="transmembrane region" description="Helical" evidence="2">
    <location>
        <begin position="39"/>
        <end position="63"/>
    </location>
</feature>
<keyword evidence="6" id="KW-1185">Reference proteome</keyword>
<feature type="region of interest" description="Disordered" evidence="1">
    <location>
        <begin position="105"/>
        <end position="146"/>
    </location>
</feature>
<feature type="compositionally biased region" description="Low complexity" evidence="1">
    <location>
        <begin position="121"/>
        <end position="141"/>
    </location>
</feature>